<dbReference type="CDD" id="cd06127">
    <property type="entry name" value="DEDDh"/>
    <property type="match status" value="1"/>
</dbReference>
<dbReference type="GO" id="GO:0005829">
    <property type="term" value="C:cytosol"/>
    <property type="evidence" value="ECO:0007669"/>
    <property type="project" value="TreeGrafter"/>
</dbReference>
<dbReference type="GO" id="GO:0003887">
    <property type="term" value="F:DNA-directed DNA polymerase activity"/>
    <property type="evidence" value="ECO:0007669"/>
    <property type="project" value="UniProtKB-EC"/>
</dbReference>
<dbReference type="InterPro" id="IPR012337">
    <property type="entry name" value="RNaseH-like_sf"/>
</dbReference>
<reference evidence="7 8" key="1">
    <citation type="journal article" date="2014" name="Microbiology">
        <title>Unravelling the complete genome sequence of Advenella mimigardefordensis strain DPN7T and novel insights in the catabolism of the xenobiotic polythioester precursor 3,3'-dithiodipropionate.</title>
        <authorList>
            <person name="Wubbeler J.H."/>
            <person name="Hiessl S."/>
            <person name="Schuldes J."/>
            <person name="Thurmer A."/>
            <person name="Daniel R."/>
            <person name="Steinbuchel A."/>
        </authorList>
    </citation>
    <scope>NUCLEOTIDE SEQUENCE [LARGE SCALE GENOMIC DNA]</scope>
    <source>
        <strain evidence="8">DSM 17166 / LMG 22922 / DPN7</strain>
    </source>
</reference>
<accession>W0PHU7</accession>
<dbReference type="EMBL" id="CP003915">
    <property type="protein sequence ID" value="AHG64518.1"/>
    <property type="molecule type" value="Genomic_DNA"/>
</dbReference>
<dbReference type="eggNOG" id="COG0847">
    <property type="taxonomic scope" value="Bacteria"/>
</dbReference>
<dbReference type="InterPro" id="IPR006054">
    <property type="entry name" value="DnaQ"/>
</dbReference>
<dbReference type="STRING" id="1247726.MIM_c24440"/>
<dbReference type="Proteomes" id="UP000019095">
    <property type="component" value="Chromosome"/>
</dbReference>
<evidence type="ECO:0000256" key="4">
    <source>
        <dbReference type="ARBA" id="ARBA00022839"/>
    </source>
</evidence>
<proteinExistence type="predicted"/>
<name>W0PHU7_ADVMD</name>
<dbReference type="EC" id="2.7.7.7" evidence="1"/>
<feature type="domain" description="Exonuclease" evidence="6">
    <location>
        <begin position="44"/>
        <end position="215"/>
    </location>
</feature>
<dbReference type="HOGENOM" id="CLU_047806_7_0_4"/>
<comment type="catalytic activity">
    <reaction evidence="5">
        <text>DNA(n) + a 2'-deoxyribonucleoside 5'-triphosphate = DNA(n+1) + diphosphate</text>
        <dbReference type="Rhea" id="RHEA:22508"/>
        <dbReference type="Rhea" id="RHEA-COMP:17339"/>
        <dbReference type="Rhea" id="RHEA-COMP:17340"/>
        <dbReference type="ChEBI" id="CHEBI:33019"/>
        <dbReference type="ChEBI" id="CHEBI:61560"/>
        <dbReference type="ChEBI" id="CHEBI:173112"/>
        <dbReference type="EC" id="2.7.7.7"/>
    </reaction>
</comment>
<dbReference type="Gene3D" id="3.30.420.10">
    <property type="entry name" value="Ribonuclease H-like superfamily/Ribonuclease H"/>
    <property type="match status" value="1"/>
</dbReference>
<evidence type="ECO:0000259" key="6">
    <source>
        <dbReference type="SMART" id="SM00479"/>
    </source>
</evidence>
<evidence type="ECO:0000256" key="2">
    <source>
        <dbReference type="ARBA" id="ARBA00022722"/>
    </source>
</evidence>
<dbReference type="GO" id="GO:0003677">
    <property type="term" value="F:DNA binding"/>
    <property type="evidence" value="ECO:0007669"/>
    <property type="project" value="InterPro"/>
</dbReference>
<dbReference type="SMART" id="SM00479">
    <property type="entry name" value="EXOIII"/>
    <property type="match status" value="1"/>
</dbReference>
<dbReference type="InterPro" id="IPR013520">
    <property type="entry name" value="Ribonucl_H"/>
</dbReference>
<sequence>MINALTRFLRQSPAHPRAASLQKRFEAWRALPAANSRQTVRDSRIVVLDVETSGLNLRKDRLIAIGAVAIVQGRIMLNDTFDIVLRQEQVSSKSNILIHGIAGGKQRSGTEPADALMQFLEYIGPDPLLAFHVAFDQTMLEKSMKTWLQTDLRKRPWIDLAYLAPALYREQALSHRTLDDWMQLFHIHNQRRHDAVADALATAELFLCLNKKCEQLGKYTLDSLYTAERQYRTLIAQ</sequence>
<keyword evidence="8" id="KW-1185">Reference proteome</keyword>
<keyword evidence="4" id="KW-0269">Exonuclease</keyword>
<dbReference type="OrthoDB" id="5497329at2"/>
<organism evidence="7 8">
    <name type="scientific">Advenella mimigardefordensis (strain DSM 17166 / LMG 22922 / DPN7)</name>
    <dbReference type="NCBI Taxonomy" id="1247726"/>
    <lineage>
        <taxon>Bacteria</taxon>
        <taxon>Pseudomonadati</taxon>
        <taxon>Pseudomonadota</taxon>
        <taxon>Betaproteobacteria</taxon>
        <taxon>Burkholderiales</taxon>
        <taxon>Alcaligenaceae</taxon>
    </lineage>
</organism>
<protein>
    <recommendedName>
        <fullName evidence="1">DNA-directed DNA polymerase</fullName>
        <ecNumber evidence="1">2.7.7.7</ecNumber>
    </recommendedName>
</protein>
<dbReference type="SUPFAM" id="SSF53098">
    <property type="entry name" value="Ribonuclease H-like"/>
    <property type="match status" value="1"/>
</dbReference>
<evidence type="ECO:0000256" key="1">
    <source>
        <dbReference type="ARBA" id="ARBA00012417"/>
    </source>
</evidence>
<evidence type="ECO:0000256" key="3">
    <source>
        <dbReference type="ARBA" id="ARBA00022801"/>
    </source>
</evidence>
<dbReference type="GO" id="GO:0006260">
    <property type="term" value="P:DNA replication"/>
    <property type="evidence" value="ECO:0007669"/>
    <property type="project" value="InterPro"/>
</dbReference>
<dbReference type="AlphaFoldDB" id="W0PHU7"/>
<dbReference type="NCBIfam" id="TIGR00573">
    <property type="entry name" value="dnaq"/>
    <property type="match status" value="1"/>
</dbReference>
<dbReference type="InterPro" id="IPR036397">
    <property type="entry name" value="RNaseH_sf"/>
</dbReference>
<evidence type="ECO:0000313" key="8">
    <source>
        <dbReference type="Proteomes" id="UP000019095"/>
    </source>
</evidence>
<gene>
    <name evidence="7" type="ORF">MIM_c24440</name>
</gene>
<keyword evidence="3" id="KW-0378">Hydrolase</keyword>
<dbReference type="PATRIC" id="fig|1247726.3.peg.2687"/>
<evidence type="ECO:0000313" key="7">
    <source>
        <dbReference type="EMBL" id="AHG64518.1"/>
    </source>
</evidence>
<dbReference type="Pfam" id="PF00929">
    <property type="entry name" value="RNase_T"/>
    <property type="match status" value="1"/>
</dbReference>
<keyword evidence="2" id="KW-0540">Nuclease</keyword>
<dbReference type="PANTHER" id="PTHR30231:SF4">
    <property type="entry name" value="PROTEIN NEN2"/>
    <property type="match status" value="1"/>
</dbReference>
<dbReference type="PANTHER" id="PTHR30231">
    <property type="entry name" value="DNA POLYMERASE III SUBUNIT EPSILON"/>
    <property type="match status" value="1"/>
</dbReference>
<dbReference type="KEGG" id="amim:MIM_c24440"/>
<evidence type="ECO:0000256" key="5">
    <source>
        <dbReference type="ARBA" id="ARBA00049244"/>
    </source>
</evidence>
<dbReference type="GO" id="GO:0008408">
    <property type="term" value="F:3'-5' exonuclease activity"/>
    <property type="evidence" value="ECO:0007669"/>
    <property type="project" value="TreeGrafter"/>
</dbReference>